<dbReference type="SMART" id="SM00220">
    <property type="entry name" value="S_TKc"/>
    <property type="match status" value="1"/>
</dbReference>
<keyword evidence="6" id="KW-0067">ATP-binding</keyword>
<protein>
    <recommendedName>
        <fullName evidence="1">non-specific serine/threonine protein kinase</fullName>
        <ecNumber evidence="1">2.7.11.1</ecNumber>
    </recommendedName>
</protein>
<keyword evidence="5 10" id="KW-0418">Kinase</keyword>
<dbReference type="InterPro" id="IPR051334">
    <property type="entry name" value="SRPK"/>
</dbReference>
<evidence type="ECO:0000313" key="11">
    <source>
        <dbReference type="Proteomes" id="UP000002038"/>
    </source>
</evidence>
<dbReference type="Proteomes" id="UP000002038">
    <property type="component" value="Unassembled WGS sequence"/>
</dbReference>
<sequence>MTTTWIISRRTVPLRNISHFCIISKSMSITGTHPGKDQPALHYISSVDAEPLRRYQPGGYHPVILGECLKAGRYKVLHKFGWGGFSTVWAARDQRDETYVAIKISVAERDHDAETRELQIMKQLSTLHPCLKYVMRMLDDFSLKGPNGSHQCLVYEPLGPNIPDTITAHFPSGRLPGKVAKVIAKQCLIGLDGLHQQNIGHGDLHTRNLAFTIPDTTNLPEEKFVEMLGEPEVGRVERRDGKELEPGVPEYIVRPSLHLTRLWNSTPIVKIVDFGESFLPTTVPQTLHTPLSVRAPEVIFQDCIDYRVDLWSMGCMVGRGTPPRLCKLYATGELTGSNRAGYGSSLNFSQANRPSIPS</sequence>
<dbReference type="PROSITE" id="PS50011">
    <property type="entry name" value="PROTEIN_KINASE_DOM"/>
    <property type="match status" value="1"/>
</dbReference>
<feature type="domain" description="Protein kinase" evidence="9">
    <location>
        <begin position="74"/>
        <end position="358"/>
    </location>
</feature>
<dbReference type="EMBL" id="GG657470">
    <property type="protein sequence ID" value="OAT13097.1"/>
    <property type="molecule type" value="Genomic_DNA"/>
</dbReference>
<dbReference type="EC" id="2.7.11.1" evidence="1"/>
<proteinExistence type="predicted"/>
<reference evidence="11" key="1">
    <citation type="journal article" date="2015" name="PLoS Genet.">
        <title>The dynamic genome and transcriptome of the human fungal pathogen Blastomyces and close relative Emmonsia.</title>
        <authorList>
            <person name="Munoz J.F."/>
            <person name="Gauthier G.M."/>
            <person name="Desjardins C.A."/>
            <person name="Gallo J.E."/>
            <person name="Holder J."/>
            <person name="Sullivan T.D."/>
            <person name="Marty A.J."/>
            <person name="Carmen J.C."/>
            <person name="Chen Z."/>
            <person name="Ding L."/>
            <person name="Gujja S."/>
            <person name="Magrini V."/>
            <person name="Misas E."/>
            <person name="Mitreva M."/>
            <person name="Priest M."/>
            <person name="Saif S."/>
            <person name="Whiston E.A."/>
            <person name="Young S."/>
            <person name="Zeng Q."/>
            <person name="Goldman W.E."/>
            <person name="Mardis E.R."/>
            <person name="Taylor J.W."/>
            <person name="McEwen J.G."/>
            <person name="Clay O.K."/>
            <person name="Klein B.S."/>
            <person name="Cuomo C.A."/>
        </authorList>
    </citation>
    <scope>NUCLEOTIDE SEQUENCE [LARGE SCALE GENOMIC DNA]</scope>
    <source>
        <strain evidence="11">SLH14081</strain>
    </source>
</reference>
<dbReference type="InterPro" id="IPR011009">
    <property type="entry name" value="Kinase-like_dom_sf"/>
</dbReference>
<dbReference type="GO" id="GO:0004674">
    <property type="term" value="F:protein serine/threonine kinase activity"/>
    <property type="evidence" value="ECO:0007669"/>
    <property type="project" value="UniProtKB-KW"/>
</dbReference>
<accession>A0A179V118</accession>
<evidence type="ECO:0000256" key="8">
    <source>
        <dbReference type="ARBA" id="ARBA00048679"/>
    </source>
</evidence>
<dbReference type="PANTHER" id="PTHR47634:SF9">
    <property type="entry name" value="PROTEIN KINASE DOMAIN-CONTAINING PROTEIN-RELATED"/>
    <property type="match status" value="1"/>
</dbReference>
<dbReference type="RefSeq" id="XP_031580710.1">
    <property type="nucleotide sequence ID" value="XM_031723528.1"/>
</dbReference>
<name>A0A179V118_BLAGS</name>
<dbReference type="STRING" id="559298.A0A179V118"/>
<dbReference type="AlphaFoldDB" id="A0A179V118"/>
<keyword evidence="3" id="KW-0808">Transferase</keyword>
<evidence type="ECO:0000256" key="6">
    <source>
        <dbReference type="ARBA" id="ARBA00022840"/>
    </source>
</evidence>
<evidence type="ECO:0000259" key="9">
    <source>
        <dbReference type="PROSITE" id="PS50011"/>
    </source>
</evidence>
<comment type="catalytic activity">
    <reaction evidence="8">
        <text>L-seryl-[protein] + ATP = O-phospho-L-seryl-[protein] + ADP + H(+)</text>
        <dbReference type="Rhea" id="RHEA:17989"/>
        <dbReference type="Rhea" id="RHEA-COMP:9863"/>
        <dbReference type="Rhea" id="RHEA-COMP:11604"/>
        <dbReference type="ChEBI" id="CHEBI:15378"/>
        <dbReference type="ChEBI" id="CHEBI:29999"/>
        <dbReference type="ChEBI" id="CHEBI:30616"/>
        <dbReference type="ChEBI" id="CHEBI:83421"/>
        <dbReference type="ChEBI" id="CHEBI:456216"/>
        <dbReference type="EC" id="2.7.11.1"/>
    </reaction>
</comment>
<organism evidence="10 11">
    <name type="scientific">Blastomyces gilchristii (strain SLH14081)</name>
    <name type="common">Blastomyces dermatitidis</name>
    <dbReference type="NCBI Taxonomy" id="559298"/>
    <lineage>
        <taxon>Eukaryota</taxon>
        <taxon>Fungi</taxon>
        <taxon>Dikarya</taxon>
        <taxon>Ascomycota</taxon>
        <taxon>Pezizomycotina</taxon>
        <taxon>Eurotiomycetes</taxon>
        <taxon>Eurotiomycetidae</taxon>
        <taxon>Onygenales</taxon>
        <taxon>Ajellomycetaceae</taxon>
        <taxon>Blastomyces</taxon>
    </lineage>
</organism>
<evidence type="ECO:0000256" key="1">
    <source>
        <dbReference type="ARBA" id="ARBA00012513"/>
    </source>
</evidence>
<evidence type="ECO:0000256" key="5">
    <source>
        <dbReference type="ARBA" id="ARBA00022777"/>
    </source>
</evidence>
<dbReference type="Gene3D" id="1.10.510.10">
    <property type="entry name" value="Transferase(Phosphotransferase) domain 1"/>
    <property type="match status" value="1"/>
</dbReference>
<evidence type="ECO:0000313" key="10">
    <source>
        <dbReference type="EMBL" id="OAT13097.1"/>
    </source>
</evidence>
<dbReference type="GeneID" id="8508639"/>
<comment type="catalytic activity">
    <reaction evidence="7">
        <text>L-threonyl-[protein] + ATP = O-phospho-L-threonyl-[protein] + ADP + H(+)</text>
        <dbReference type="Rhea" id="RHEA:46608"/>
        <dbReference type="Rhea" id="RHEA-COMP:11060"/>
        <dbReference type="Rhea" id="RHEA-COMP:11605"/>
        <dbReference type="ChEBI" id="CHEBI:15378"/>
        <dbReference type="ChEBI" id="CHEBI:30013"/>
        <dbReference type="ChEBI" id="CHEBI:30616"/>
        <dbReference type="ChEBI" id="CHEBI:61977"/>
        <dbReference type="ChEBI" id="CHEBI:456216"/>
        <dbReference type="EC" id="2.7.11.1"/>
    </reaction>
</comment>
<keyword evidence="11" id="KW-1185">Reference proteome</keyword>
<dbReference type="GO" id="GO:0000245">
    <property type="term" value="P:spliceosomal complex assembly"/>
    <property type="evidence" value="ECO:0007669"/>
    <property type="project" value="TreeGrafter"/>
</dbReference>
<dbReference type="SUPFAM" id="SSF56112">
    <property type="entry name" value="Protein kinase-like (PK-like)"/>
    <property type="match status" value="1"/>
</dbReference>
<dbReference type="PANTHER" id="PTHR47634">
    <property type="entry name" value="PROTEIN KINASE DOMAIN-CONTAINING PROTEIN-RELATED"/>
    <property type="match status" value="1"/>
</dbReference>
<dbReference type="Gene3D" id="3.30.200.20">
    <property type="entry name" value="Phosphorylase Kinase, domain 1"/>
    <property type="match status" value="1"/>
</dbReference>
<dbReference type="KEGG" id="bgh:BDBG_08365"/>
<dbReference type="InterPro" id="IPR000719">
    <property type="entry name" value="Prot_kinase_dom"/>
</dbReference>
<keyword evidence="4" id="KW-0547">Nucleotide-binding</keyword>
<evidence type="ECO:0000256" key="4">
    <source>
        <dbReference type="ARBA" id="ARBA00022741"/>
    </source>
</evidence>
<evidence type="ECO:0000256" key="2">
    <source>
        <dbReference type="ARBA" id="ARBA00022527"/>
    </source>
</evidence>
<evidence type="ECO:0000256" key="7">
    <source>
        <dbReference type="ARBA" id="ARBA00047899"/>
    </source>
</evidence>
<dbReference type="Pfam" id="PF00069">
    <property type="entry name" value="Pkinase"/>
    <property type="match status" value="1"/>
</dbReference>
<dbReference type="OrthoDB" id="4204365at2759"/>
<evidence type="ECO:0000256" key="3">
    <source>
        <dbReference type="ARBA" id="ARBA00022679"/>
    </source>
</evidence>
<gene>
    <name evidence="10" type="ORF">BDBG_08365</name>
</gene>
<dbReference type="GO" id="GO:0050684">
    <property type="term" value="P:regulation of mRNA processing"/>
    <property type="evidence" value="ECO:0007669"/>
    <property type="project" value="TreeGrafter"/>
</dbReference>
<dbReference type="GO" id="GO:0005524">
    <property type="term" value="F:ATP binding"/>
    <property type="evidence" value="ECO:0007669"/>
    <property type="project" value="UniProtKB-KW"/>
</dbReference>
<dbReference type="VEuPathDB" id="FungiDB:BDBG_08365"/>
<keyword evidence="2" id="KW-0723">Serine/threonine-protein kinase</keyword>